<comment type="caution">
    <text evidence="4">The sequence shown here is derived from an EMBL/GenBank/DDBJ whole genome shotgun (WGS) entry which is preliminary data.</text>
</comment>
<feature type="domain" description="GAF" evidence="3">
    <location>
        <begin position="35"/>
        <end position="192"/>
    </location>
</feature>
<proteinExistence type="inferred from homology"/>
<dbReference type="PANTHER" id="PTHR33744">
    <property type="entry name" value="CARBOHYDRATE DIACID REGULATOR"/>
    <property type="match status" value="1"/>
</dbReference>
<dbReference type="Pfam" id="PF01590">
    <property type="entry name" value="GAF"/>
    <property type="match status" value="1"/>
</dbReference>
<dbReference type="PANTHER" id="PTHR33744:SF1">
    <property type="entry name" value="DNA-BINDING TRANSCRIPTIONAL ACTIVATOR ADER"/>
    <property type="match status" value="1"/>
</dbReference>
<keyword evidence="2" id="KW-0175">Coiled coil</keyword>
<dbReference type="InterPro" id="IPR003018">
    <property type="entry name" value="GAF"/>
</dbReference>
<dbReference type="InterPro" id="IPR025736">
    <property type="entry name" value="PucR_C-HTH_dom"/>
</dbReference>
<dbReference type="Pfam" id="PF17853">
    <property type="entry name" value="GGDEF_2"/>
    <property type="match status" value="1"/>
</dbReference>
<evidence type="ECO:0000259" key="3">
    <source>
        <dbReference type="SMART" id="SM00065"/>
    </source>
</evidence>
<evidence type="ECO:0000313" key="5">
    <source>
        <dbReference type="Proteomes" id="UP000820669"/>
    </source>
</evidence>
<keyword evidence="5" id="KW-1185">Reference proteome</keyword>
<feature type="coiled-coil region" evidence="2">
    <location>
        <begin position="188"/>
        <end position="218"/>
    </location>
</feature>
<dbReference type="Proteomes" id="UP000820669">
    <property type="component" value="Unassembled WGS sequence"/>
</dbReference>
<dbReference type="InterPro" id="IPR051448">
    <property type="entry name" value="CdaR-like_regulators"/>
</dbReference>
<name>A0ABX1SHA4_9PSEU</name>
<dbReference type="SMART" id="SM00065">
    <property type="entry name" value="GAF"/>
    <property type="match status" value="1"/>
</dbReference>
<dbReference type="RefSeq" id="WP_169383132.1">
    <property type="nucleotide sequence ID" value="NZ_JAAXLA010000039.1"/>
</dbReference>
<protein>
    <submittedName>
        <fullName evidence="4">GAF domain-containing protein</fullName>
    </submittedName>
</protein>
<dbReference type="SUPFAM" id="SSF55781">
    <property type="entry name" value="GAF domain-like"/>
    <property type="match status" value="1"/>
</dbReference>
<dbReference type="EMBL" id="JAAXLA010000039">
    <property type="protein sequence ID" value="NMH99649.1"/>
    <property type="molecule type" value="Genomic_DNA"/>
</dbReference>
<dbReference type="InterPro" id="IPR029016">
    <property type="entry name" value="GAF-like_dom_sf"/>
</dbReference>
<accession>A0ABX1SHA4</accession>
<evidence type="ECO:0000313" key="4">
    <source>
        <dbReference type="EMBL" id="NMH99649.1"/>
    </source>
</evidence>
<gene>
    <name evidence="4" type="ORF">HF526_20360</name>
</gene>
<dbReference type="Pfam" id="PF13556">
    <property type="entry name" value="HTH_30"/>
    <property type="match status" value="1"/>
</dbReference>
<dbReference type="InterPro" id="IPR042070">
    <property type="entry name" value="PucR_C-HTH_sf"/>
</dbReference>
<evidence type="ECO:0000256" key="1">
    <source>
        <dbReference type="ARBA" id="ARBA00006754"/>
    </source>
</evidence>
<comment type="similarity">
    <text evidence="1">Belongs to the CdaR family.</text>
</comment>
<dbReference type="Gene3D" id="1.10.10.2840">
    <property type="entry name" value="PucR C-terminal helix-turn-helix domain"/>
    <property type="match status" value="1"/>
</dbReference>
<dbReference type="InterPro" id="IPR041522">
    <property type="entry name" value="CdaR_GGDEF"/>
</dbReference>
<organism evidence="4 5">
    <name type="scientific">Pseudonocardia acidicola</name>
    <dbReference type="NCBI Taxonomy" id="2724939"/>
    <lineage>
        <taxon>Bacteria</taxon>
        <taxon>Bacillati</taxon>
        <taxon>Actinomycetota</taxon>
        <taxon>Actinomycetes</taxon>
        <taxon>Pseudonocardiales</taxon>
        <taxon>Pseudonocardiaceae</taxon>
        <taxon>Pseudonocardia</taxon>
    </lineage>
</organism>
<sequence>MTEEPGVGTQTRHDEVRRWLAGVGTIAAAVNNPVALPELLDLIARTACELMGYEGCGVLLADEKQHALVISGSHGLSPDYVARVNAEHTIELGSGPLSNGPSSRAFRNAEPVAFPELSAEPSFHPWAEVAWEYGYRAIVAVPLLVDGVPAGTVNCYRRVVHPFGPDEIGLLKTLANQAGIALQTARLRNRERETIADLEQLNRSLTEQHRLLQQAEQIHRELTAVALRAGGVQGVADALARLLARPVLVADPGGQPLANAQHRGVMLDPAPIAVPLDGTDGLNEVTPAEDADATVPRITAPVTLGDELVARVWLPGRLDDLQPLDRRAVEHGAVVSALELLRRRTAMDVEWRLRGDLLSDLLSGNPPAALGVRAETLGHDLSRPHSVLVVRGDREPGRPGADAVWPADVRRLLGIAQSAADRTRPRPLVTSSGEYVVLLWPHDPAGREIDPEAAADTIRQAAHRGLEDTTVSVAVSPRCTELRDYAAGFRIARGAVELARLDGGPGRTITLPELGVYGLLLQLEDPRELVGFAERVLAPLREYETRKGISLVETLRTYLDHGLSTTRTAAALYLHTNTVALRLKRIEELIGRPLTQPEALLQLTAALMAQDVASASGARAR</sequence>
<reference evidence="4 5" key="1">
    <citation type="submission" date="2020-04" db="EMBL/GenBank/DDBJ databases">
        <authorList>
            <person name="Klaysubun C."/>
            <person name="Duangmal K."/>
            <person name="Lipun K."/>
        </authorList>
    </citation>
    <scope>NUCLEOTIDE SEQUENCE [LARGE SCALE GENOMIC DNA]</scope>
    <source>
        <strain evidence="4 5">K10HN5</strain>
    </source>
</reference>
<evidence type="ECO:0000256" key="2">
    <source>
        <dbReference type="SAM" id="Coils"/>
    </source>
</evidence>
<dbReference type="Gene3D" id="3.30.450.40">
    <property type="match status" value="1"/>
</dbReference>